<comment type="caution">
    <text evidence="3">The sequence shown here is derived from an EMBL/GenBank/DDBJ whole genome shotgun (WGS) entry which is preliminary data.</text>
</comment>
<dbReference type="FunFam" id="3.20.20.100:FF:000004">
    <property type="entry name" value="Oxidoreductase, aldo/keto reductase"/>
    <property type="match status" value="1"/>
</dbReference>
<feature type="domain" description="NADP-dependent oxidoreductase" evidence="2">
    <location>
        <begin position="15"/>
        <end position="311"/>
    </location>
</feature>
<dbReference type="GO" id="GO:0016491">
    <property type="term" value="F:oxidoreductase activity"/>
    <property type="evidence" value="ECO:0007669"/>
    <property type="project" value="UniProtKB-KW"/>
</dbReference>
<dbReference type="InterPro" id="IPR050523">
    <property type="entry name" value="AKR_Detox_Biosynth"/>
</dbReference>
<name>A0A6L8UV68_9BACL</name>
<dbReference type="InterPro" id="IPR023210">
    <property type="entry name" value="NADP_OxRdtase_dom"/>
</dbReference>
<dbReference type="PANTHER" id="PTHR43364:SF4">
    <property type="entry name" value="NAD(P)-LINKED OXIDOREDUCTASE SUPERFAMILY PROTEIN"/>
    <property type="match status" value="1"/>
</dbReference>
<organism evidence="3 4">
    <name type="scientific">Paenibacillus silvestris</name>
    <dbReference type="NCBI Taxonomy" id="2606219"/>
    <lineage>
        <taxon>Bacteria</taxon>
        <taxon>Bacillati</taxon>
        <taxon>Bacillota</taxon>
        <taxon>Bacilli</taxon>
        <taxon>Bacillales</taxon>
        <taxon>Paenibacillaceae</taxon>
        <taxon>Paenibacillus</taxon>
    </lineage>
</organism>
<dbReference type="EMBL" id="WTUZ01000007">
    <property type="protein sequence ID" value="MZQ81066.1"/>
    <property type="molecule type" value="Genomic_DNA"/>
</dbReference>
<dbReference type="InterPro" id="IPR036812">
    <property type="entry name" value="NAD(P)_OxRdtase_dom_sf"/>
</dbReference>
<gene>
    <name evidence="3" type="ORF">GQF01_02815</name>
</gene>
<dbReference type="SUPFAM" id="SSF51430">
    <property type="entry name" value="NAD(P)-linked oxidoreductase"/>
    <property type="match status" value="1"/>
</dbReference>
<dbReference type="PANTHER" id="PTHR43364">
    <property type="entry name" value="NADH-SPECIFIC METHYLGLYOXAL REDUCTASE-RELATED"/>
    <property type="match status" value="1"/>
</dbReference>
<protein>
    <submittedName>
        <fullName evidence="3">Aldo/keto reductase</fullName>
    </submittedName>
</protein>
<evidence type="ECO:0000259" key="2">
    <source>
        <dbReference type="Pfam" id="PF00248"/>
    </source>
</evidence>
<evidence type="ECO:0000313" key="3">
    <source>
        <dbReference type="EMBL" id="MZQ81066.1"/>
    </source>
</evidence>
<evidence type="ECO:0000256" key="1">
    <source>
        <dbReference type="ARBA" id="ARBA00023002"/>
    </source>
</evidence>
<dbReference type="Gene3D" id="3.20.20.100">
    <property type="entry name" value="NADP-dependent oxidoreductase domain"/>
    <property type="match status" value="1"/>
</dbReference>
<evidence type="ECO:0000313" key="4">
    <source>
        <dbReference type="Proteomes" id="UP000481087"/>
    </source>
</evidence>
<dbReference type="RefSeq" id="WP_161405377.1">
    <property type="nucleotide sequence ID" value="NZ_WTUZ01000007.1"/>
</dbReference>
<proteinExistence type="predicted"/>
<sequence>MEYRKLGNSGLLVSELCLGTMLFGSSTDEAESTRMVQQFLDTGGNFIDTADIYTEGVSEEIIGKAIGACRSEVVVATKTGISVGPHPNDRGSSRKHIMDSVDASLRRLNTDYIDLYYLHIWDHLTPIEETLKAMDDLVSSGKVRYIGCCNFLAWQLMKSLAYSDAKDYARIVAIQQQYSLVSRDMDREHMSLCQEETIGIIPWGPLGGGLLSGKYDSMERPDFGRFSLGLKGEFDYDYKFTSKNFEIVNAVKEISEQTGKKPSQVALNWLLGKKGITAPIIGASSYTQFEDNMGAIGWSLTPDQWKYLNDVSSLPSEYPLRMQERFRRKL</sequence>
<dbReference type="AlphaFoldDB" id="A0A6L8UV68"/>
<reference evidence="3 4" key="1">
    <citation type="submission" date="2019-12" db="EMBL/GenBank/DDBJ databases">
        <title>Paenibacillus sp. nov. sp. isolated from soil.</title>
        <authorList>
            <person name="Kim J."/>
            <person name="Jeong S.E."/>
            <person name="Jung H.S."/>
            <person name="Jeon C.O."/>
        </authorList>
    </citation>
    <scope>NUCLEOTIDE SEQUENCE [LARGE SCALE GENOMIC DNA]</scope>
    <source>
        <strain evidence="3 4">5J-6</strain>
    </source>
</reference>
<keyword evidence="1" id="KW-0560">Oxidoreductase</keyword>
<dbReference type="Pfam" id="PF00248">
    <property type="entry name" value="Aldo_ket_red"/>
    <property type="match status" value="1"/>
</dbReference>
<accession>A0A6L8UV68</accession>
<dbReference type="GO" id="GO:0005829">
    <property type="term" value="C:cytosol"/>
    <property type="evidence" value="ECO:0007669"/>
    <property type="project" value="UniProtKB-ARBA"/>
</dbReference>
<keyword evidence="4" id="KW-1185">Reference proteome</keyword>
<dbReference type="InterPro" id="IPR020471">
    <property type="entry name" value="AKR"/>
</dbReference>
<dbReference type="Proteomes" id="UP000481087">
    <property type="component" value="Unassembled WGS sequence"/>
</dbReference>
<dbReference type="PRINTS" id="PR00069">
    <property type="entry name" value="ALDKETRDTASE"/>
</dbReference>